<protein>
    <submittedName>
        <fullName evidence="2">Uncharacterized protein</fullName>
    </submittedName>
</protein>
<dbReference type="OrthoDB" id="529205at2759"/>
<keyword evidence="3" id="KW-1185">Reference proteome</keyword>
<dbReference type="EMBL" id="ML993956">
    <property type="protein sequence ID" value="KAF2201910.1"/>
    <property type="molecule type" value="Genomic_DNA"/>
</dbReference>
<evidence type="ECO:0000256" key="1">
    <source>
        <dbReference type="SAM" id="MobiDB-lite"/>
    </source>
</evidence>
<proteinExistence type="predicted"/>
<comment type="caution">
    <text evidence="2">The sequence shown here is derived from an EMBL/GenBank/DDBJ whole genome shotgun (WGS) entry which is preliminary data.</text>
</comment>
<name>A0A9P4JMP5_9PLEO</name>
<reference evidence="2" key="1">
    <citation type="journal article" date="2020" name="Stud. Mycol.">
        <title>101 Dothideomycetes genomes: a test case for predicting lifestyles and emergence of pathogens.</title>
        <authorList>
            <person name="Haridas S."/>
            <person name="Albert R."/>
            <person name="Binder M."/>
            <person name="Bloem J."/>
            <person name="Labutti K."/>
            <person name="Salamov A."/>
            <person name="Andreopoulos B."/>
            <person name="Baker S."/>
            <person name="Barry K."/>
            <person name="Bills G."/>
            <person name="Bluhm B."/>
            <person name="Cannon C."/>
            <person name="Castanera R."/>
            <person name="Culley D."/>
            <person name="Daum C."/>
            <person name="Ezra D."/>
            <person name="Gonzalez J."/>
            <person name="Henrissat B."/>
            <person name="Kuo A."/>
            <person name="Liang C."/>
            <person name="Lipzen A."/>
            <person name="Lutzoni F."/>
            <person name="Magnuson J."/>
            <person name="Mondo S."/>
            <person name="Nolan M."/>
            <person name="Ohm R."/>
            <person name="Pangilinan J."/>
            <person name="Park H.-J."/>
            <person name="Ramirez L."/>
            <person name="Alfaro M."/>
            <person name="Sun H."/>
            <person name="Tritt A."/>
            <person name="Yoshinaga Y."/>
            <person name="Zwiers L.-H."/>
            <person name="Turgeon B."/>
            <person name="Goodwin S."/>
            <person name="Spatafora J."/>
            <person name="Crous P."/>
            <person name="Grigoriev I."/>
        </authorList>
    </citation>
    <scope>NUCLEOTIDE SEQUENCE</scope>
    <source>
        <strain evidence="2">ATCC 74209</strain>
    </source>
</reference>
<organism evidence="2 3">
    <name type="scientific">Delitschia confertaspora ATCC 74209</name>
    <dbReference type="NCBI Taxonomy" id="1513339"/>
    <lineage>
        <taxon>Eukaryota</taxon>
        <taxon>Fungi</taxon>
        <taxon>Dikarya</taxon>
        <taxon>Ascomycota</taxon>
        <taxon>Pezizomycotina</taxon>
        <taxon>Dothideomycetes</taxon>
        <taxon>Pleosporomycetidae</taxon>
        <taxon>Pleosporales</taxon>
        <taxon>Delitschiaceae</taxon>
        <taxon>Delitschia</taxon>
    </lineage>
</organism>
<evidence type="ECO:0000313" key="2">
    <source>
        <dbReference type="EMBL" id="KAF2201910.1"/>
    </source>
</evidence>
<feature type="compositionally biased region" description="Basic and acidic residues" evidence="1">
    <location>
        <begin position="31"/>
        <end position="59"/>
    </location>
</feature>
<gene>
    <name evidence="2" type="ORF">GQ43DRAFT_370266</name>
</gene>
<feature type="region of interest" description="Disordered" evidence="1">
    <location>
        <begin position="31"/>
        <end position="101"/>
    </location>
</feature>
<sequence length="101" mass="11619">MRLSGPRLLRAPITFSSRPLSITARVYLKETGDRSPEELEAKKQEQLRKQEKGEGEWHESLGSNSEAHIKADRQDVKDHDAHMEKLQKEGEKMGEEDHGKR</sequence>
<dbReference type="AlphaFoldDB" id="A0A9P4JMP5"/>
<feature type="compositionally biased region" description="Basic and acidic residues" evidence="1">
    <location>
        <begin position="67"/>
        <end position="101"/>
    </location>
</feature>
<evidence type="ECO:0000313" key="3">
    <source>
        <dbReference type="Proteomes" id="UP000799536"/>
    </source>
</evidence>
<accession>A0A9P4JMP5</accession>
<dbReference type="Proteomes" id="UP000799536">
    <property type="component" value="Unassembled WGS sequence"/>
</dbReference>